<dbReference type="Proteomes" id="UP000630353">
    <property type="component" value="Unassembled WGS sequence"/>
</dbReference>
<evidence type="ECO:0000313" key="6">
    <source>
        <dbReference type="EMBL" id="GHD50121.1"/>
    </source>
</evidence>
<reference evidence="6" key="1">
    <citation type="journal article" date="2014" name="Int. J. Syst. Evol. Microbiol.">
        <title>Complete genome sequence of Corynebacterium casei LMG S-19264T (=DSM 44701T), isolated from a smear-ripened cheese.</title>
        <authorList>
            <consortium name="US DOE Joint Genome Institute (JGI-PGF)"/>
            <person name="Walter F."/>
            <person name="Albersmeier A."/>
            <person name="Kalinowski J."/>
            <person name="Ruckert C."/>
        </authorList>
    </citation>
    <scope>NUCLEOTIDE SEQUENCE</scope>
    <source>
        <strain evidence="6">KCTC 42651</strain>
    </source>
</reference>
<dbReference type="InterPro" id="IPR050950">
    <property type="entry name" value="HTH-type_LysR_regulators"/>
</dbReference>
<dbReference type="Gene3D" id="1.10.10.10">
    <property type="entry name" value="Winged helix-like DNA-binding domain superfamily/Winged helix DNA-binding domain"/>
    <property type="match status" value="1"/>
</dbReference>
<dbReference type="AlphaFoldDB" id="A0A919CPQ6"/>
<dbReference type="InterPro" id="IPR036390">
    <property type="entry name" value="WH_DNA-bd_sf"/>
</dbReference>
<dbReference type="InterPro" id="IPR036388">
    <property type="entry name" value="WH-like_DNA-bd_sf"/>
</dbReference>
<evidence type="ECO:0000256" key="2">
    <source>
        <dbReference type="ARBA" id="ARBA00023015"/>
    </source>
</evidence>
<name>A0A919CPQ6_9PROT</name>
<dbReference type="PANTHER" id="PTHR30419:SF8">
    <property type="entry name" value="NITROGEN ASSIMILATION TRANSCRIPTIONAL ACTIVATOR-RELATED"/>
    <property type="match status" value="1"/>
</dbReference>
<dbReference type="PANTHER" id="PTHR30419">
    <property type="entry name" value="HTH-TYPE TRANSCRIPTIONAL REGULATOR YBHD"/>
    <property type="match status" value="1"/>
</dbReference>
<dbReference type="PROSITE" id="PS50931">
    <property type="entry name" value="HTH_LYSR"/>
    <property type="match status" value="1"/>
</dbReference>
<gene>
    <name evidence="6" type="ORF">GCM10017083_23440</name>
</gene>
<dbReference type="GO" id="GO:0005829">
    <property type="term" value="C:cytosol"/>
    <property type="evidence" value="ECO:0007669"/>
    <property type="project" value="TreeGrafter"/>
</dbReference>
<feature type="domain" description="HTH lysR-type" evidence="5">
    <location>
        <begin position="18"/>
        <end position="69"/>
    </location>
</feature>
<dbReference type="InterPro" id="IPR000847">
    <property type="entry name" value="LysR_HTH_N"/>
</dbReference>
<evidence type="ECO:0000256" key="3">
    <source>
        <dbReference type="ARBA" id="ARBA00023125"/>
    </source>
</evidence>
<keyword evidence="2" id="KW-0805">Transcription regulation</keyword>
<dbReference type="Gene3D" id="3.40.190.10">
    <property type="entry name" value="Periplasmic binding protein-like II"/>
    <property type="match status" value="2"/>
</dbReference>
<reference evidence="6" key="2">
    <citation type="submission" date="2020-09" db="EMBL/GenBank/DDBJ databases">
        <authorList>
            <person name="Sun Q."/>
            <person name="Kim S."/>
        </authorList>
    </citation>
    <scope>NUCLEOTIDE SEQUENCE</scope>
    <source>
        <strain evidence="6">KCTC 42651</strain>
    </source>
</reference>
<dbReference type="GO" id="GO:0003700">
    <property type="term" value="F:DNA-binding transcription factor activity"/>
    <property type="evidence" value="ECO:0007669"/>
    <property type="project" value="InterPro"/>
</dbReference>
<comment type="similarity">
    <text evidence="1">Belongs to the LysR transcriptional regulatory family.</text>
</comment>
<keyword evidence="7" id="KW-1185">Reference proteome</keyword>
<dbReference type="Pfam" id="PF00126">
    <property type="entry name" value="HTH_1"/>
    <property type="match status" value="1"/>
</dbReference>
<keyword evidence="3" id="KW-0238">DNA-binding</keyword>
<dbReference type="PRINTS" id="PR00039">
    <property type="entry name" value="HTHLYSR"/>
</dbReference>
<dbReference type="CDD" id="cd08440">
    <property type="entry name" value="PBP2_LTTR_like_4"/>
    <property type="match status" value="1"/>
</dbReference>
<dbReference type="Pfam" id="PF03466">
    <property type="entry name" value="LysR_substrate"/>
    <property type="match status" value="1"/>
</dbReference>
<organism evidence="6 7">
    <name type="scientific">Thalassobaculum fulvum</name>
    <dbReference type="NCBI Taxonomy" id="1633335"/>
    <lineage>
        <taxon>Bacteria</taxon>
        <taxon>Pseudomonadati</taxon>
        <taxon>Pseudomonadota</taxon>
        <taxon>Alphaproteobacteria</taxon>
        <taxon>Rhodospirillales</taxon>
        <taxon>Thalassobaculaceae</taxon>
        <taxon>Thalassobaculum</taxon>
    </lineage>
</organism>
<dbReference type="FunFam" id="1.10.10.10:FF:000001">
    <property type="entry name" value="LysR family transcriptional regulator"/>
    <property type="match status" value="1"/>
</dbReference>
<keyword evidence="4" id="KW-0804">Transcription</keyword>
<dbReference type="EMBL" id="BMZS01000004">
    <property type="protein sequence ID" value="GHD50121.1"/>
    <property type="molecule type" value="Genomic_DNA"/>
</dbReference>
<protein>
    <submittedName>
        <fullName evidence="6">LysR family transcriptional regulator</fullName>
    </submittedName>
</protein>
<dbReference type="GO" id="GO:0003677">
    <property type="term" value="F:DNA binding"/>
    <property type="evidence" value="ECO:0007669"/>
    <property type="project" value="UniProtKB-KW"/>
</dbReference>
<accession>A0A919CPQ6</accession>
<sequence length="311" mass="32787">MISDTESMPAEFGIPEVEAFVRIVDCGSFRQAAAEMRLTQSALTQRLKKLEAALGARLVDRTTRAVAPTAIGRSFLPSARRLLQQFEETAAGIRGVIEVAGGQVTIASLISVATYALPPVLKAFAERHPRVGVRILDEAEQEIVQHLRSGEAEFAVDMLTGPVEPDLTATPLTDDPFVLACREDHPLAAGGPVAWSALSDMPVIALGSRSGTSRVVNAQLTAQGRSPAWRHEVQHLSTLVGLLEAGLGVGIVPGMAMAGLSGHRLVARPLTEPAVARRLVLLERRGATLSPAAVALRSMVVQALAGRAVGG</sequence>
<dbReference type="SUPFAM" id="SSF46785">
    <property type="entry name" value="Winged helix' DNA-binding domain"/>
    <property type="match status" value="1"/>
</dbReference>
<evidence type="ECO:0000256" key="1">
    <source>
        <dbReference type="ARBA" id="ARBA00009437"/>
    </source>
</evidence>
<proteinExistence type="inferred from homology"/>
<evidence type="ECO:0000313" key="7">
    <source>
        <dbReference type="Proteomes" id="UP000630353"/>
    </source>
</evidence>
<dbReference type="InterPro" id="IPR005119">
    <property type="entry name" value="LysR_subst-bd"/>
</dbReference>
<comment type="caution">
    <text evidence="6">The sequence shown here is derived from an EMBL/GenBank/DDBJ whole genome shotgun (WGS) entry which is preliminary data.</text>
</comment>
<evidence type="ECO:0000256" key="4">
    <source>
        <dbReference type="ARBA" id="ARBA00023163"/>
    </source>
</evidence>
<evidence type="ECO:0000259" key="5">
    <source>
        <dbReference type="PROSITE" id="PS50931"/>
    </source>
</evidence>
<dbReference type="SUPFAM" id="SSF53850">
    <property type="entry name" value="Periplasmic binding protein-like II"/>
    <property type="match status" value="1"/>
</dbReference>